<feature type="domain" description="GGDEF" evidence="4">
    <location>
        <begin position="106"/>
        <end position="241"/>
    </location>
</feature>
<keyword evidence="6" id="KW-1185">Reference proteome</keyword>
<dbReference type="Gene3D" id="3.30.70.270">
    <property type="match status" value="1"/>
</dbReference>
<dbReference type="InterPro" id="IPR050469">
    <property type="entry name" value="Diguanylate_Cyclase"/>
</dbReference>
<accession>A0ABM8W9L0</accession>
<evidence type="ECO:0000256" key="3">
    <source>
        <dbReference type="SAM" id="Coils"/>
    </source>
</evidence>
<organism evidence="5 6">
    <name type="scientific">Cupriavidus pampae</name>
    <dbReference type="NCBI Taxonomy" id="659251"/>
    <lineage>
        <taxon>Bacteria</taxon>
        <taxon>Pseudomonadati</taxon>
        <taxon>Pseudomonadota</taxon>
        <taxon>Betaproteobacteria</taxon>
        <taxon>Burkholderiales</taxon>
        <taxon>Burkholderiaceae</taxon>
        <taxon>Cupriavidus</taxon>
    </lineage>
</organism>
<keyword evidence="3" id="KW-0175">Coiled coil</keyword>
<evidence type="ECO:0000313" key="6">
    <source>
        <dbReference type="Proteomes" id="UP000706525"/>
    </source>
</evidence>
<sequence>MAEPDLFDTENSALARARGIYLDADAGAGSYRATLGELISHYERLLRETRRLIRRSDREELEMNRLNQRLQELAQELEYRATHDTLTGALNRGAVIERATAALQEGTLALIVLDIDHFKRLNDTFGHPVGDVVICEVTACLSACLRDAMPEGALLGRVGGEEFAALLPDTDCDAAIVLAERMRVRIADHIFAAPLTAPVTASFGISCNARGTSFVNAYARADEALYDAKRAGRNRVVCADGMAGGD</sequence>
<dbReference type="InterPro" id="IPR029787">
    <property type="entry name" value="Nucleotide_cyclase"/>
</dbReference>
<dbReference type="NCBIfam" id="TIGR00254">
    <property type="entry name" value="GGDEF"/>
    <property type="match status" value="1"/>
</dbReference>
<dbReference type="EC" id="2.7.7.65" evidence="1"/>
<dbReference type="PANTHER" id="PTHR45138">
    <property type="entry name" value="REGULATORY COMPONENTS OF SENSORY TRANSDUCTION SYSTEM"/>
    <property type="match status" value="1"/>
</dbReference>
<evidence type="ECO:0000256" key="2">
    <source>
        <dbReference type="ARBA" id="ARBA00034247"/>
    </source>
</evidence>
<protein>
    <recommendedName>
        <fullName evidence="1">diguanylate cyclase</fullName>
        <ecNumber evidence="1">2.7.7.65</ecNumber>
    </recommendedName>
</protein>
<gene>
    <name evidence="5" type="ORF">LMG32289_00246</name>
</gene>
<comment type="catalytic activity">
    <reaction evidence="2">
        <text>2 GTP = 3',3'-c-di-GMP + 2 diphosphate</text>
        <dbReference type="Rhea" id="RHEA:24898"/>
        <dbReference type="ChEBI" id="CHEBI:33019"/>
        <dbReference type="ChEBI" id="CHEBI:37565"/>
        <dbReference type="ChEBI" id="CHEBI:58805"/>
        <dbReference type="EC" id="2.7.7.65"/>
    </reaction>
</comment>
<dbReference type="SMART" id="SM00267">
    <property type="entry name" value="GGDEF"/>
    <property type="match status" value="1"/>
</dbReference>
<dbReference type="Pfam" id="PF00990">
    <property type="entry name" value="GGDEF"/>
    <property type="match status" value="1"/>
</dbReference>
<evidence type="ECO:0000313" key="5">
    <source>
        <dbReference type="EMBL" id="CAG9163889.1"/>
    </source>
</evidence>
<dbReference type="PANTHER" id="PTHR45138:SF9">
    <property type="entry name" value="DIGUANYLATE CYCLASE DGCM-RELATED"/>
    <property type="match status" value="1"/>
</dbReference>
<feature type="coiled-coil region" evidence="3">
    <location>
        <begin position="42"/>
        <end position="76"/>
    </location>
</feature>
<dbReference type="InterPro" id="IPR043128">
    <property type="entry name" value="Rev_trsase/Diguanyl_cyclase"/>
</dbReference>
<evidence type="ECO:0000259" key="4">
    <source>
        <dbReference type="PROSITE" id="PS50887"/>
    </source>
</evidence>
<dbReference type="Proteomes" id="UP000706525">
    <property type="component" value="Unassembled WGS sequence"/>
</dbReference>
<dbReference type="SUPFAM" id="SSF55073">
    <property type="entry name" value="Nucleotide cyclase"/>
    <property type="match status" value="1"/>
</dbReference>
<dbReference type="EMBL" id="CAJZAG010000001">
    <property type="protein sequence ID" value="CAG9163889.1"/>
    <property type="molecule type" value="Genomic_DNA"/>
</dbReference>
<reference evidence="5 6" key="1">
    <citation type="submission" date="2021-08" db="EMBL/GenBank/DDBJ databases">
        <authorList>
            <person name="Peeters C."/>
        </authorList>
    </citation>
    <scope>NUCLEOTIDE SEQUENCE [LARGE SCALE GENOMIC DNA]</scope>
    <source>
        <strain evidence="5 6">LMG 32289</strain>
    </source>
</reference>
<name>A0ABM8W9L0_9BURK</name>
<evidence type="ECO:0000256" key="1">
    <source>
        <dbReference type="ARBA" id="ARBA00012528"/>
    </source>
</evidence>
<comment type="caution">
    <text evidence="5">The sequence shown here is derived from an EMBL/GenBank/DDBJ whole genome shotgun (WGS) entry which is preliminary data.</text>
</comment>
<dbReference type="InterPro" id="IPR000160">
    <property type="entry name" value="GGDEF_dom"/>
</dbReference>
<proteinExistence type="predicted"/>
<dbReference type="CDD" id="cd01949">
    <property type="entry name" value="GGDEF"/>
    <property type="match status" value="1"/>
</dbReference>
<dbReference type="PROSITE" id="PS50887">
    <property type="entry name" value="GGDEF"/>
    <property type="match status" value="1"/>
</dbReference>
<dbReference type="RefSeq" id="WP_223980832.1">
    <property type="nucleotide sequence ID" value="NZ_CAJZAG010000001.1"/>
</dbReference>